<evidence type="ECO:0000313" key="2">
    <source>
        <dbReference type="EMBL" id="PWJ55085.1"/>
    </source>
</evidence>
<feature type="transmembrane region" description="Helical" evidence="1">
    <location>
        <begin position="20"/>
        <end position="44"/>
    </location>
</feature>
<accession>A0A316ABI9</accession>
<evidence type="ECO:0000256" key="1">
    <source>
        <dbReference type="SAM" id="Phobius"/>
    </source>
</evidence>
<name>A0A316ABI9_9ACTN</name>
<organism evidence="2 3">
    <name type="scientific">Quadrisphaera granulorum</name>
    <dbReference type="NCBI Taxonomy" id="317664"/>
    <lineage>
        <taxon>Bacteria</taxon>
        <taxon>Bacillati</taxon>
        <taxon>Actinomycetota</taxon>
        <taxon>Actinomycetes</taxon>
        <taxon>Kineosporiales</taxon>
        <taxon>Kineosporiaceae</taxon>
        <taxon>Quadrisphaera</taxon>
    </lineage>
</organism>
<dbReference type="EMBL" id="QGDQ01000004">
    <property type="protein sequence ID" value="PWJ55085.1"/>
    <property type="molecule type" value="Genomic_DNA"/>
</dbReference>
<gene>
    <name evidence="2" type="ORF">BXY45_1046</name>
</gene>
<keyword evidence="1" id="KW-0472">Membrane</keyword>
<sequence>MEGLLTAGDTVSLTSGPTWLSFLVIQAAAVVASVLGSSVIAAFVNSRAAASTASDTRMRDQLALVHDSLDDLRDAYAKRRQQSVDDDTLDAARRRFVAACARCLDDGITDAGRRYVIVGDLFAAGAKSPGFAQEAEAHEDLSSALRLAGKRYSGDRRLERESRRGH</sequence>
<dbReference type="RefSeq" id="WP_146211072.1">
    <property type="nucleotide sequence ID" value="NZ_QGDQ01000004.1"/>
</dbReference>
<reference evidence="2 3" key="1">
    <citation type="submission" date="2018-03" db="EMBL/GenBank/DDBJ databases">
        <title>Genomic Encyclopedia of Archaeal and Bacterial Type Strains, Phase II (KMG-II): from individual species to whole genera.</title>
        <authorList>
            <person name="Goeker M."/>
        </authorList>
    </citation>
    <scope>NUCLEOTIDE SEQUENCE [LARGE SCALE GENOMIC DNA]</scope>
    <source>
        <strain evidence="2 3">DSM 44889</strain>
    </source>
</reference>
<comment type="caution">
    <text evidence="2">The sequence shown here is derived from an EMBL/GenBank/DDBJ whole genome shotgun (WGS) entry which is preliminary data.</text>
</comment>
<keyword evidence="1" id="KW-1133">Transmembrane helix</keyword>
<dbReference type="Proteomes" id="UP000245469">
    <property type="component" value="Unassembled WGS sequence"/>
</dbReference>
<dbReference type="AlphaFoldDB" id="A0A316ABI9"/>
<keyword evidence="3" id="KW-1185">Reference proteome</keyword>
<proteinExistence type="predicted"/>
<protein>
    <submittedName>
        <fullName evidence="2">Uncharacterized protein</fullName>
    </submittedName>
</protein>
<keyword evidence="1" id="KW-0812">Transmembrane</keyword>
<evidence type="ECO:0000313" key="3">
    <source>
        <dbReference type="Proteomes" id="UP000245469"/>
    </source>
</evidence>